<evidence type="ECO:0000313" key="14">
    <source>
        <dbReference type="Proteomes" id="UP000030671"/>
    </source>
</evidence>
<comment type="similarity">
    <text evidence="2">Belongs to the peptidase S26 family. IMP2 subfamily.</text>
</comment>
<evidence type="ECO:0000256" key="4">
    <source>
        <dbReference type="ARBA" id="ARBA00022670"/>
    </source>
</evidence>
<keyword evidence="9" id="KW-0496">Mitochondrion</keyword>
<evidence type="ECO:0000256" key="10">
    <source>
        <dbReference type="ARBA" id="ARBA00023136"/>
    </source>
</evidence>
<evidence type="ECO:0000256" key="9">
    <source>
        <dbReference type="ARBA" id="ARBA00023128"/>
    </source>
</evidence>
<feature type="active site" evidence="11">
    <location>
        <position position="55"/>
    </location>
</feature>
<dbReference type="STRING" id="747525.W4KEX4"/>
<evidence type="ECO:0000256" key="8">
    <source>
        <dbReference type="ARBA" id="ARBA00022989"/>
    </source>
</evidence>
<reference evidence="13 14" key="1">
    <citation type="journal article" date="2012" name="New Phytol.">
        <title>Insight into trade-off between wood decay and parasitism from the genome of a fungal forest pathogen.</title>
        <authorList>
            <person name="Olson A."/>
            <person name="Aerts A."/>
            <person name="Asiegbu F."/>
            <person name="Belbahri L."/>
            <person name="Bouzid O."/>
            <person name="Broberg A."/>
            <person name="Canback B."/>
            <person name="Coutinho P.M."/>
            <person name="Cullen D."/>
            <person name="Dalman K."/>
            <person name="Deflorio G."/>
            <person name="van Diepen L.T."/>
            <person name="Dunand C."/>
            <person name="Duplessis S."/>
            <person name="Durling M."/>
            <person name="Gonthier P."/>
            <person name="Grimwood J."/>
            <person name="Fossdal C.G."/>
            <person name="Hansson D."/>
            <person name="Henrissat B."/>
            <person name="Hietala A."/>
            <person name="Himmelstrand K."/>
            <person name="Hoffmeister D."/>
            <person name="Hogberg N."/>
            <person name="James T.Y."/>
            <person name="Karlsson M."/>
            <person name="Kohler A."/>
            <person name="Kues U."/>
            <person name="Lee Y.H."/>
            <person name="Lin Y.C."/>
            <person name="Lind M."/>
            <person name="Lindquist E."/>
            <person name="Lombard V."/>
            <person name="Lucas S."/>
            <person name="Lunden K."/>
            <person name="Morin E."/>
            <person name="Murat C."/>
            <person name="Park J."/>
            <person name="Raffaello T."/>
            <person name="Rouze P."/>
            <person name="Salamov A."/>
            <person name="Schmutz J."/>
            <person name="Solheim H."/>
            <person name="Stahlberg J."/>
            <person name="Velez H."/>
            <person name="de Vries R.P."/>
            <person name="Wiebenga A."/>
            <person name="Woodward S."/>
            <person name="Yakovlev I."/>
            <person name="Garbelotto M."/>
            <person name="Martin F."/>
            <person name="Grigoriev I.V."/>
            <person name="Stenlid J."/>
        </authorList>
    </citation>
    <scope>NUCLEOTIDE SEQUENCE [LARGE SCALE GENOMIC DNA]</scope>
    <source>
        <strain evidence="13 14">TC 32-1</strain>
    </source>
</reference>
<dbReference type="KEGG" id="hir:HETIRDRAFT_46649"/>
<evidence type="ECO:0000256" key="7">
    <source>
        <dbReference type="ARBA" id="ARBA00022801"/>
    </source>
</evidence>
<dbReference type="EMBL" id="KI925456">
    <property type="protein sequence ID" value="ETW84397.1"/>
    <property type="molecule type" value="Genomic_DNA"/>
</dbReference>
<dbReference type="GO" id="GO:0006627">
    <property type="term" value="P:protein processing involved in protein targeting to mitochondrion"/>
    <property type="evidence" value="ECO:0007669"/>
    <property type="project" value="InterPro"/>
</dbReference>
<dbReference type="Proteomes" id="UP000030671">
    <property type="component" value="Unassembled WGS sequence"/>
</dbReference>
<evidence type="ECO:0000256" key="3">
    <source>
        <dbReference type="ARBA" id="ARBA00013650"/>
    </source>
</evidence>
<dbReference type="HOGENOM" id="CLU_028723_4_1_1"/>
<evidence type="ECO:0000256" key="6">
    <source>
        <dbReference type="ARBA" id="ARBA00022792"/>
    </source>
</evidence>
<gene>
    <name evidence="13" type="ORF">HETIRDRAFT_46649</name>
</gene>
<dbReference type="GeneID" id="20677201"/>
<evidence type="ECO:0000313" key="13">
    <source>
        <dbReference type="EMBL" id="ETW84397.1"/>
    </source>
</evidence>
<dbReference type="Pfam" id="PF10502">
    <property type="entry name" value="Peptidase_S26"/>
    <property type="match status" value="1"/>
</dbReference>
<dbReference type="Gene3D" id="2.10.109.10">
    <property type="entry name" value="Umud Fragment, subunit A"/>
    <property type="match status" value="1"/>
</dbReference>
<dbReference type="GO" id="GO:0004252">
    <property type="term" value="F:serine-type endopeptidase activity"/>
    <property type="evidence" value="ECO:0007669"/>
    <property type="project" value="InterPro"/>
</dbReference>
<comment type="subcellular location">
    <subcellularLocation>
        <location evidence="1">Mitochondrion inner membrane</location>
        <topology evidence="1">Single-pass membrane protein</topology>
    </subcellularLocation>
</comment>
<name>W4KEX4_HETIT</name>
<accession>W4KEX4</accession>
<dbReference type="InterPro" id="IPR000223">
    <property type="entry name" value="Pept_S26A_signal_pept_1"/>
</dbReference>
<dbReference type="CDD" id="cd06530">
    <property type="entry name" value="S26_SPase_I"/>
    <property type="match status" value="1"/>
</dbReference>
<evidence type="ECO:0000256" key="11">
    <source>
        <dbReference type="PIRSR" id="PIRSR600223-1"/>
    </source>
</evidence>
<dbReference type="PANTHER" id="PTHR46041">
    <property type="entry name" value="MITOCHONDRIAL INNER MEMBRANE PROTEASE SUBUNIT 2"/>
    <property type="match status" value="1"/>
</dbReference>
<dbReference type="eggNOG" id="KOG1568">
    <property type="taxonomic scope" value="Eukaryota"/>
</dbReference>
<keyword evidence="5" id="KW-0812">Transmembrane</keyword>
<dbReference type="SUPFAM" id="SSF51306">
    <property type="entry name" value="LexA/Signal peptidase"/>
    <property type="match status" value="1"/>
</dbReference>
<keyword evidence="4 13" id="KW-0645">Protease</keyword>
<evidence type="ECO:0000256" key="2">
    <source>
        <dbReference type="ARBA" id="ARBA00007066"/>
    </source>
</evidence>
<dbReference type="OrthoDB" id="308440at2759"/>
<keyword evidence="8" id="KW-1133">Transmembrane helix</keyword>
<evidence type="ECO:0000256" key="1">
    <source>
        <dbReference type="ARBA" id="ARBA00004434"/>
    </source>
</evidence>
<feature type="active site" evidence="11">
    <location>
        <position position="104"/>
    </location>
</feature>
<dbReference type="PRINTS" id="PR00727">
    <property type="entry name" value="LEADERPTASE"/>
</dbReference>
<dbReference type="AlphaFoldDB" id="W4KEX4"/>
<keyword evidence="6" id="KW-0999">Mitochondrion inner membrane</keyword>
<organism evidence="13 14">
    <name type="scientific">Heterobasidion irregulare (strain TC 32-1)</name>
    <dbReference type="NCBI Taxonomy" id="747525"/>
    <lineage>
        <taxon>Eukaryota</taxon>
        <taxon>Fungi</taxon>
        <taxon>Dikarya</taxon>
        <taxon>Basidiomycota</taxon>
        <taxon>Agaricomycotina</taxon>
        <taxon>Agaricomycetes</taxon>
        <taxon>Russulales</taxon>
        <taxon>Bondarzewiaceae</taxon>
        <taxon>Heterobasidion</taxon>
        <taxon>Heterobasidion annosum species complex</taxon>
    </lineage>
</organism>
<dbReference type="FunCoup" id="W4KEX4">
    <property type="interactions" value="327"/>
</dbReference>
<dbReference type="GO" id="GO:0006465">
    <property type="term" value="P:signal peptide processing"/>
    <property type="evidence" value="ECO:0007669"/>
    <property type="project" value="InterPro"/>
</dbReference>
<dbReference type="PANTHER" id="PTHR46041:SF2">
    <property type="entry name" value="MITOCHONDRIAL INNER MEMBRANE PROTEASE SUBUNIT 2"/>
    <property type="match status" value="1"/>
</dbReference>
<evidence type="ECO:0000259" key="12">
    <source>
        <dbReference type="Pfam" id="PF10502"/>
    </source>
</evidence>
<sequence>MRLFRICFHRVRQSWSNHSTSNPALKWSQTILFWLPTGIVFTKYGYTMKLVTGRSMQPTLNPDESQWRDLVIFDRLSVGTLHRYEREDVVALRSPYALGQLLVKRIIALPGDIVKTLPPYPDKEVVIPQGHVWVEGDESFHTEDSNHFGPVISSIAFFRVIH</sequence>
<dbReference type="RefSeq" id="XP_009543182.1">
    <property type="nucleotide sequence ID" value="XM_009544887.1"/>
</dbReference>
<proteinExistence type="inferred from homology"/>
<keyword evidence="14" id="KW-1185">Reference proteome</keyword>
<dbReference type="InParanoid" id="W4KEX4"/>
<dbReference type="InterPro" id="IPR019533">
    <property type="entry name" value="Peptidase_S26"/>
</dbReference>
<keyword evidence="7" id="KW-0378">Hydrolase</keyword>
<keyword evidence="10" id="KW-0472">Membrane</keyword>
<protein>
    <recommendedName>
        <fullName evidence="3">Mitochondrial inner membrane protease subunit 2</fullName>
    </recommendedName>
</protein>
<feature type="domain" description="Peptidase S26" evidence="12">
    <location>
        <begin position="26"/>
        <end position="115"/>
    </location>
</feature>
<dbReference type="GO" id="GO:0042720">
    <property type="term" value="C:mitochondrial inner membrane peptidase complex"/>
    <property type="evidence" value="ECO:0007669"/>
    <property type="project" value="InterPro"/>
</dbReference>
<dbReference type="InterPro" id="IPR037730">
    <property type="entry name" value="IMP2"/>
</dbReference>
<dbReference type="InterPro" id="IPR036286">
    <property type="entry name" value="LexA/Signal_pep-like_sf"/>
</dbReference>
<evidence type="ECO:0000256" key="5">
    <source>
        <dbReference type="ARBA" id="ARBA00022692"/>
    </source>
</evidence>